<organism evidence="2 3">
    <name type="scientific">Methylotuvimicrobium buryatense</name>
    <name type="common">Methylomicrobium buryatense</name>
    <dbReference type="NCBI Taxonomy" id="95641"/>
    <lineage>
        <taxon>Bacteria</taxon>
        <taxon>Pseudomonadati</taxon>
        <taxon>Pseudomonadota</taxon>
        <taxon>Gammaproteobacteria</taxon>
        <taxon>Methylococcales</taxon>
        <taxon>Methylococcaceae</taxon>
        <taxon>Methylotuvimicrobium</taxon>
    </lineage>
</organism>
<feature type="domain" description="DUF4935" evidence="1">
    <location>
        <begin position="1"/>
        <end position="166"/>
    </location>
</feature>
<evidence type="ECO:0000259" key="1">
    <source>
        <dbReference type="Pfam" id="PF16289"/>
    </source>
</evidence>
<dbReference type="AlphaFoldDB" id="A0A4P9UQP0"/>
<dbReference type="Pfam" id="PF16289">
    <property type="entry name" value="PIN_12"/>
    <property type="match status" value="1"/>
</dbReference>
<dbReference type="KEGG" id="mbur:EQU24_16520"/>
<reference evidence="3" key="1">
    <citation type="journal article" date="2019" name="J. Bacteriol.">
        <title>A Mutagenic Screen Identifies a TonB-Dependent Receptor Required for the Lanthanide Metal Switch in the Type I Methanotroph 'Methylotuvimicrobium buryatense' 5GB1C.</title>
        <authorList>
            <person name="Groom J.D."/>
            <person name="Ford S.M."/>
            <person name="Pesesky M.W."/>
            <person name="Lidstrom M.E."/>
        </authorList>
    </citation>
    <scope>NUCLEOTIDE SEQUENCE [LARGE SCALE GENOMIC DNA]</scope>
    <source>
        <strain evidence="3">5GB1C</strain>
    </source>
</reference>
<gene>
    <name evidence="2" type="ORF">EQU24_16520</name>
</gene>
<proteinExistence type="predicted"/>
<dbReference type="Proteomes" id="UP000305881">
    <property type="component" value="Chromosome"/>
</dbReference>
<accession>A0A4P9UQP0</accession>
<dbReference type="RefSeq" id="WP_175421699.1">
    <property type="nucleotide sequence ID" value="NZ_CP035467.1"/>
</dbReference>
<sequence>MLDTNIYRSNPSRNNLNFQAIEKLANAGWLKLHIPYVVEREFQTQQREIYSKDLEKAQSGLSCLSRKQLSPEVLEIINLLKAQLEAESENILLDAEKQLADWAESIDANRYPLCLDQAHTALEAYFHGFPPFKAPKIRDDIPDSFVVQAINKLCLENGDIHLVAGDKKVRDAFSERKSVTVYKDLSDFIESEIIQNELKDIDLLGNIEEIKLALQAYEDECSDISTRISSDVGEAIVGRKISDPSIPDDNNEATIYGYDSADEIEFDFTELAYYGNGQFGFPFSLKTMVSAIYYIYKADYYCMDDGPSVTDHNDHYFEAEDEFEVIVTGAVSITIDRDKINMDEFSECIDQESIAIDEVQSIDLSK</sequence>
<protein>
    <recommendedName>
        <fullName evidence="1">DUF4935 domain-containing protein</fullName>
    </recommendedName>
</protein>
<keyword evidence="3" id="KW-1185">Reference proteome</keyword>
<dbReference type="InterPro" id="IPR032557">
    <property type="entry name" value="DUF4935"/>
</dbReference>
<evidence type="ECO:0000313" key="3">
    <source>
        <dbReference type="Proteomes" id="UP000305881"/>
    </source>
</evidence>
<name>A0A4P9UQP0_METBY</name>
<dbReference type="STRING" id="675511.GCA_000341735_04151"/>
<dbReference type="EMBL" id="CP035467">
    <property type="protein sequence ID" value="QCW83667.1"/>
    <property type="molecule type" value="Genomic_DNA"/>
</dbReference>
<evidence type="ECO:0000313" key="2">
    <source>
        <dbReference type="EMBL" id="QCW83667.1"/>
    </source>
</evidence>